<keyword evidence="4" id="KW-1003">Cell membrane</keyword>
<dbReference type="Pfam" id="PF00999">
    <property type="entry name" value="Na_H_Exchanger"/>
    <property type="match status" value="1"/>
</dbReference>
<keyword evidence="3" id="KW-0050">Antiport</keyword>
<evidence type="ECO:0000256" key="1">
    <source>
        <dbReference type="ARBA" id="ARBA00004651"/>
    </source>
</evidence>
<feature type="transmembrane region" description="Helical" evidence="9">
    <location>
        <begin position="57"/>
        <end position="75"/>
    </location>
</feature>
<organism evidence="11 12">
    <name type="scientific">Staphylococcus marylandisciuri</name>
    <dbReference type="NCBI Taxonomy" id="2981529"/>
    <lineage>
        <taxon>Bacteria</taxon>
        <taxon>Bacillati</taxon>
        <taxon>Bacillota</taxon>
        <taxon>Bacilli</taxon>
        <taxon>Bacillales</taxon>
        <taxon>Staphylococcaceae</taxon>
        <taxon>Staphylococcus</taxon>
    </lineage>
</organism>
<evidence type="ECO:0000256" key="2">
    <source>
        <dbReference type="ARBA" id="ARBA00022448"/>
    </source>
</evidence>
<proteinExistence type="predicted"/>
<evidence type="ECO:0000259" key="10">
    <source>
        <dbReference type="Pfam" id="PF00999"/>
    </source>
</evidence>
<evidence type="ECO:0000256" key="6">
    <source>
        <dbReference type="ARBA" id="ARBA00022989"/>
    </source>
</evidence>
<keyword evidence="2" id="KW-0813">Transport</keyword>
<dbReference type="RefSeq" id="WP_262853827.1">
    <property type="nucleotide sequence ID" value="NZ_JAOPKZ010000002.1"/>
</dbReference>
<evidence type="ECO:0000313" key="12">
    <source>
        <dbReference type="Proteomes" id="UP001209553"/>
    </source>
</evidence>
<keyword evidence="6 9" id="KW-1133">Transmembrane helix</keyword>
<dbReference type="Proteomes" id="UP001209553">
    <property type="component" value="Unassembled WGS sequence"/>
</dbReference>
<dbReference type="InterPro" id="IPR038770">
    <property type="entry name" value="Na+/solute_symporter_sf"/>
</dbReference>
<feature type="transmembrane region" description="Helical" evidence="9">
    <location>
        <begin position="242"/>
        <end position="259"/>
    </location>
</feature>
<keyword evidence="5 9" id="KW-0812">Transmembrane</keyword>
<protein>
    <submittedName>
        <fullName evidence="11">Sodium:proton antiporter</fullName>
    </submittedName>
</protein>
<evidence type="ECO:0000256" key="5">
    <source>
        <dbReference type="ARBA" id="ARBA00022692"/>
    </source>
</evidence>
<dbReference type="Gene3D" id="1.20.1530.20">
    <property type="match status" value="1"/>
</dbReference>
<feature type="transmembrane region" description="Helical" evidence="9">
    <location>
        <begin position="122"/>
        <end position="142"/>
    </location>
</feature>
<feature type="transmembrane region" description="Helical" evidence="9">
    <location>
        <begin position="33"/>
        <end position="51"/>
    </location>
</feature>
<evidence type="ECO:0000313" key="11">
    <source>
        <dbReference type="EMBL" id="MCU5745336.1"/>
    </source>
</evidence>
<feature type="transmembrane region" description="Helical" evidence="9">
    <location>
        <begin position="280"/>
        <end position="299"/>
    </location>
</feature>
<evidence type="ECO:0000256" key="7">
    <source>
        <dbReference type="ARBA" id="ARBA00023065"/>
    </source>
</evidence>
<feature type="transmembrane region" description="Helical" evidence="9">
    <location>
        <begin position="338"/>
        <end position="359"/>
    </location>
</feature>
<gene>
    <name evidence="11" type="ORF">N9R04_01200</name>
</gene>
<keyword evidence="8 9" id="KW-0472">Membrane</keyword>
<feature type="transmembrane region" description="Helical" evidence="9">
    <location>
        <begin position="96"/>
        <end position="116"/>
    </location>
</feature>
<feature type="transmembrane region" description="Helical" evidence="9">
    <location>
        <begin position="183"/>
        <end position="211"/>
    </location>
</feature>
<name>A0ABT2QMX2_9STAP</name>
<comment type="caution">
    <text evidence="11">The sequence shown here is derived from an EMBL/GenBank/DDBJ whole genome shotgun (WGS) entry which is preliminary data.</text>
</comment>
<sequence length="601" mass="67532">MSLLNLPLILVIVIFLALGIFSQWLASRIKWPSIVVMSIVGLLVGPVFKLINPEHALGSEVFSPLVSLAVAIILFEGSSNLDFRELRGISKAVARIITIGAVIAWILGAIALHYILNFSIQVSLVMGGLFLITGPTVIQPLLKQAKVRKSVDSILRWESIILDPIGPMLALGVFYLFEIFEQGFQIGIILSFILRLFLAVCIGFFSSYVFMWFLKKDLIPQNLMPPVQLIFILLVFALCDEILPESGLMSVTIFGLVMARMKRHDLIFKESDHFIENMSSIMVSTVFILITSSLTLDVLKGILSWKLVVFCAVIILLVRPISILFATMNTEISKRERAMVSIMAPRGIVVLTVAQFFAGLFMNKNAPMAEYITPVTFGLVIVTVVIYGFSFVPLSKLMKVASTEPPGVIIVGESDFSFRLGTKLREHNIPVMTFNLFSNASDRAKELGLEVFEGNLLSSNDRIYADLTRYHQCILMTQSFVFNSLAFNELVPEFGLNHVNMIPVAFRDEKMKSNVSGPIRNHILFDSNYSSHWYNRYINNNDISEIEAHRIEELTDKDMLIYHISSDKEVTFRNKRNQFAHEDSGIIGYLKGAYSEETDIN</sequence>
<keyword evidence="7" id="KW-0406">Ion transport</keyword>
<evidence type="ECO:0000256" key="3">
    <source>
        <dbReference type="ARBA" id="ARBA00022449"/>
    </source>
</evidence>
<feature type="transmembrane region" description="Helical" evidence="9">
    <location>
        <begin position="154"/>
        <end position="177"/>
    </location>
</feature>
<dbReference type="PANTHER" id="PTHR32507:SF0">
    <property type="entry name" value="NA(+)_H(+) ANTIPORTER 2-RELATED"/>
    <property type="match status" value="1"/>
</dbReference>
<comment type="subcellular location">
    <subcellularLocation>
        <location evidence="1">Cell membrane</location>
        <topology evidence="1">Multi-pass membrane protein</topology>
    </subcellularLocation>
</comment>
<feature type="transmembrane region" description="Helical" evidence="9">
    <location>
        <begin position="305"/>
        <end position="326"/>
    </location>
</feature>
<feature type="transmembrane region" description="Helical" evidence="9">
    <location>
        <begin position="6"/>
        <end position="26"/>
    </location>
</feature>
<feature type="domain" description="Cation/H+ exchanger transmembrane" evidence="10">
    <location>
        <begin position="20"/>
        <end position="395"/>
    </location>
</feature>
<reference evidence="11 12" key="1">
    <citation type="journal article" date="2023" name="Int. J. Syst. Evol. Microbiol.">
        <title>Streptococcus sciuri sp. nov., Staphylococcus marylandisciuri sp. nov. and Staphylococcus americanisciuri sp. nov., isolated from faeces of eastern grey squirrel (Sciurus carolinensis).</title>
        <authorList>
            <person name="Volokhov D.V."/>
            <person name="Zagorodnyaya T.A."/>
            <person name="Furtak V.A."/>
            <person name="Nattanmai G."/>
            <person name="Randall L."/>
            <person name="Jose S."/>
            <person name="Gao Y."/>
            <person name="Eisenberg T."/>
            <person name="Delmonte P."/>
            <person name="Blom J."/>
            <person name="Mitchell K.K."/>
        </authorList>
    </citation>
    <scope>NUCLEOTIDE SEQUENCE [LARGE SCALE GENOMIC DNA]</scope>
    <source>
        <strain evidence="11 12">SQ8-PEA</strain>
    </source>
</reference>
<accession>A0ABT2QMX2</accession>
<dbReference type="EMBL" id="JAOPKZ010000002">
    <property type="protein sequence ID" value="MCU5745336.1"/>
    <property type="molecule type" value="Genomic_DNA"/>
</dbReference>
<evidence type="ECO:0000256" key="9">
    <source>
        <dbReference type="SAM" id="Phobius"/>
    </source>
</evidence>
<feature type="transmembrane region" description="Helical" evidence="9">
    <location>
        <begin position="371"/>
        <end position="392"/>
    </location>
</feature>
<evidence type="ECO:0000256" key="8">
    <source>
        <dbReference type="ARBA" id="ARBA00023136"/>
    </source>
</evidence>
<dbReference type="InterPro" id="IPR006153">
    <property type="entry name" value="Cation/H_exchanger_TM"/>
</dbReference>
<evidence type="ECO:0000256" key="4">
    <source>
        <dbReference type="ARBA" id="ARBA00022475"/>
    </source>
</evidence>
<keyword evidence="12" id="KW-1185">Reference proteome</keyword>
<dbReference type="PANTHER" id="PTHR32507">
    <property type="entry name" value="NA(+)/H(+) ANTIPORTER 1"/>
    <property type="match status" value="1"/>
</dbReference>